<dbReference type="InterPro" id="IPR011333">
    <property type="entry name" value="SKP1/BTB/POZ_sf"/>
</dbReference>
<keyword evidence="3" id="KW-1185">Reference proteome</keyword>
<proteinExistence type="predicted"/>
<gene>
    <name evidence="2" type="ORF">ANCCAN_01247</name>
</gene>
<evidence type="ECO:0000259" key="1">
    <source>
        <dbReference type="PROSITE" id="PS50097"/>
    </source>
</evidence>
<organism evidence="2 3">
    <name type="scientific">Ancylostoma caninum</name>
    <name type="common">Dog hookworm</name>
    <dbReference type="NCBI Taxonomy" id="29170"/>
    <lineage>
        <taxon>Eukaryota</taxon>
        <taxon>Metazoa</taxon>
        <taxon>Ecdysozoa</taxon>
        <taxon>Nematoda</taxon>
        <taxon>Chromadorea</taxon>
        <taxon>Rhabditida</taxon>
        <taxon>Rhabditina</taxon>
        <taxon>Rhabditomorpha</taxon>
        <taxon>Strongyloidea</taxon>
        <taxon>Ancylostomatidae</taxon>
        <taxon>Ancylostomatinae</taxon>
        <taxon>Ancylostoma</taxon>
    </lineage>
</organism>
<dbReference type="Proteomes" id="UP000252519">
    <property type="component" value="Unassembled WGS sequence"/>
</dbReference>
<dbReference type="PROSITE" id="PS50097">
    <property type="entry name" value="BTB"/>
    <property type="match status" value="1"/>
</dbReference>
<dbReference type="InterPro" id="IPR000210">
    <property type="entry name" value="BTB/POZ_dom"/>
</dbReference>
<evidence type="ECO:0000313" key="3">
    <source>
        <dbReference type="Proteomes" id="UP000252519"/>
    </source>
</evidence>
<dbReference type="SUPFAM" id="SSF54695">
    <property type="entry name" value="POZ domain"/>
    <property type="match status" value="1"/>
</dbReference>
<protein>
    <submittedName>
        <fullName evidence="2">BTB/POZ domain protein</fullName>
    </submittedName>
</protein>
<sequence>MMTTISVPDLTWNMYSWTRALECATEHRHQQFISALLAHFWPTMFSKLDHDNFDYCSYVLFSHLNWECRRDGGHPDEVASVITRMWKQFQKEDTAQQPEPGSPESFRPTAGVSFVNNPELSDIRFTVEGENVYAHRIMLYNASDRFKEILKIPSGNIDITDVSHTTFLAMLHYIYTGKIPESSVQALCCLYAAAELYSIPALCSAILCDLGKILSPQNAAYIYQFAIVSSFIQYLLFSIRRISLP</sequence>
<dbReference type="PANTHER" id="PTHR46071:SF2">
    <property type="entry name" value="ANKYRIN REPEAT AND BTB_POZ DOMAIN-CONTAINING PROTEIN 2-LIKE PROTEIN"/>
    <property type="match status" value="1"/>
</dbReference>
<dbReference type="STRING" id="29170.A0A368HA08"/>
<evidence type="ECO:0000313" key="2">
    <source>
        <dbReference type="EMBL" id="RCN52548.1"/>
    </source>
</evidence>
<feature type="domain" description="BTB" evidence="1">
    <location>
        <begin position="121"/>
        <end position="183"/>
    </location>
</feature>
<dbReference type="AlphaFoldDB" id="A0A368HA08"/>
<dbReference type="EMBL" id="JOJR01000006">
    <property type="protein sequence ID" value="RCN52548.1"/>
    <property type="molecule type" value="Genomic_DNA"/>
</dbReference>
<reference evidence="2 3" key="1">
    <citation type="submission" date="2014-10" db="EMBL/GenBank/DDBJ databases">
        <title>Draft genome of the hookworm Ancylostoma caninum.</title>
        <authorList>
            <person name="Mitreva M."/>
        </authorList>
    </citation>
    <scope>NUCLEOTIDE SEQUENCE [LARGE SCALE GENOMIC DNA]</scope>
    <source>
        <strain evidence="2 3">Baltimore</strain>
    </source>
</reference>
<dbReference type="Pfam" id="PF00651">
    <property type="entry name" value="BTB"/>
    <property type="match status" value="1"/>
</dbReference>
<dbReference type="InterPro" id="IPR052089">
    <property type="entry name" value="Ankyrin-BTB/POZ_domain"/>
</dbReference>
<comment type="caution">
    <text evidence="2">The sequence shown here is derived from an EMBL/GenBank/DDBJ whole genome shotgun (WGS) entry which is preliminary data.</text>
</comment>
<dbReference type="Gene3D" id="3.30.710.10">
    <property type="entry name" value="Potassium Channel Kv1.1, Chain A"/>
    <property type="match status" value="1"/>
</dbReference>
<dbReference type="PANTHER" id="PTHR46071">
    <property type="entry name" value="ANKYRIN REPEAT AND BTB/POZ DOMAIN-CONTAINING"/>
    <property type="match status" value="1"/>
</dbReference>
<accession>A0A368HA08</accession>
<name>A0A368HA08_ANCCA</name>
<dbReference type="OrthoDB" id="2316821at2759"/>
<dbReference type="SMART" id="SM00225">
    <property type="entry name" value="BTB"/>
    <property type="match status" value="1"/>
</dbReference>